<evidence type="ECO:0000313" key="4">
    <source>
        <dbReference type="Proteomes" id="UP000233551"/>
    </source>
</evidence>
<feature type="domain" description="Agenet" evidence="2">
    <location>
        <begin position="105"/>
        <end position="165"/>
    </location>
</feature>
<comment type="caution">
    <text evidence="3">The sequence shown here is derived from an EMBL/GenBank/DDBJ whole genome shotgun (WGS) entry which is preliminary data.</text>
</comment>
<dbReference type="Pfam" id="PF05641">
    <property type="entry name" value="Agenet"/>
    <property type="match status" value="1"/>
</dbReference>
<feature type="compositionally biased region" description="Polar residues" evidence="1">
    <location>
        <begin position="230"/>
        <end position="241"/>
    </location>
</feature>
<dbReference type="InterPro" id="IPR014002">
    <property type="entry name" value="Agenet_dom_plant"/>
</dbReference>
<dbReference type="InterPro" id="IPR008395">
    <property type="entry name" value="Agenet-like_dom"/>
</dbReference>
<dbReference type="SMART" id="SM00743">
    <property type="entry name" value="Agenet"/>
    <property type="match status" value="1"/>
</dbReference>
<protein>
    <recommendedName>
        <fullName evidence="2">Agenet domain-containing protein</fullName>
    </recommendedName>
</protein>
<dbReference type="PANTHER" id="PTHR36805">
    <property type="entry name" value="AGENET DOMAIN-CONTAINING PROTEIN"/>
    <property type="match status" value="1"/>
</dbReference>
<dbReference type="Proteomes" id="UP000233551">
    <property type="component" value="Unassembled WGS sequence"/>
</dbReference>
<dbReference type="AlphaFoldDB" id="A0A2I0J7E4"/>
<reference evidence="3 4" key="1">
    <citation type="submission" date="2017-11" db="EMBL/GenBank/DDBJ databases">
        <title>De-novo sequencing of pomegranate (Punica granatum L.) genome.</title>
        <authorList>
            <person name="Akparov Z."/>
            <person name="Amiraslanov A."/>
            <person name="Hajiyeva S."/>
            <person name="Abbasov M."/>
            <person name="Kaur K."/>
            <person name="Hamwieh A."/>
            <person name="Solovyev V."/>
            <person name="Salamov A."/>
            <person name="Braich B."/>
            <person name="Kosarev P."/>
            <person name="Mahmoud A."/>
            <person name="Hajiyev E."/>
            <person name="Babayeva S."/>
            <person name="Izzatullayeva V."/>
            <person name="Mammadov A."/>
            <person name="Mammadov A."/>
            <person name="Sharifova S."/>
            <person name="Ojaghi J."/>
            <person name="Eynullazada K."/>
            <person name="Bayramov B."/>
            <person name="Abdulazimova A."/>
            <person name="Shahmuradov I."/>
        </authorList>
    </citation>
    <scope>NUCLEOTIDE SEQUENCE [LARGE SCALE GENOMIC DNA]</scope>
    <source>
        <strain evidence="4">cv. AG2017</strain>
        <tissue evidence="3">Leaf</tissue>
    </source>
</reference>
<dbReference type="STRING" id="22663.A0A2I0J7E4"/>
<evidence type="ECO:0000259" key="2">
    <source>
        <dbReference type="SMART" id="SM00743"/>
    </source>
</evidence>
<proteinExistence type="predicted"/>
<accession>A0A2I0J7E4</accession>
<evidence type="ECO:0000313" key="3">
    <source>
        <dbReference type="EMBL" id="PKI52152.1"/>
    </source>
</evidence>
<evidence type="ECO:0000256" key="1">
    <source>
        <dbReference type="SAM" id="MobiDB-lite"/>
    </source>
</evidence>
<feature type="region of interest" description="Disordered" evidence="1">
    <location>
        <begin position="213"/>
        <end position="242"/>
    </location>
</feature>
<keyword evidence="4" id="KW-1185">Reference proteome</keyword>
<gene>
    <name evidence="3" type="ORF">CRG98_027448</name>
</gene>
<dbReference type="EMBL" id="PGOL01001969">
    <property type="protein sequence ID" value="PKI52152.1"/>
    <property type="molecule type" value="Genomic_DNA"/>
</dbReference>
<organism evidence="3 4">
    <name type="scientific">Punica granatum</name>
    <name type="common">Pomegranate</name>
    <dbReference type="NCBI Taxonomy" id="22663"/>
    <lineage>
        <taxon>Eukaryota</taxon>
        <taxon>Viridiplantae</taxon>
        <taxon>Streptophyta</taxon>
        <taxon>Embryophyta</taxon>
        <taxon>Tracheophyta</taxon>
        <taxon>Spermatophyta</taxon>
        <taxon>Magnoliopsida</taxon>
        <taxon>eudicotyledons</taxon>
        <taxon>Gunneridae</taxon>
        <taxon>Pentapetalae</taxon>
        <taxon>rosids</taxon>
        <taxon>malvids</taxon>
        <taxon>Myrtales</taxon>
        <taxon>Lythraceae</taxon>
        <taxon>Punica</taxon>
    </lineage>
</organism>
<name>A0A2I0J7E4_PUNGR</name>
<dbReference type="PANTHER" id="PTHR36805:SF7">
    <property type="entry name" value="AGENET DOMAIN-CONTAINING PROTEIN"/>
    <property type="match status" value="1"/>
</dbReference>
<sequence length="326" mass="37061">MVEHDLPVQVGQLAESKSFIHGFRGAWFRCKVHKITRRNGDPYVHSKYYDFPDEKILSTKLYQTIPSVKPKKQQLMVRPRFPPVYRKSEKINIDNISEVTIIAEDEWKEGDLVDWWKDNCYWSGRVTKILDNEKVQIELPPPPEGEGDTWDAYSKDLRPSLEWSPETGWTLPTIKVGEHNRHFAQLIKPVNEGKPVHLRAAHEVQKNTKLAAEGPWSTTNSRGTLEPSGSGVQKTRSSDTVSGFDIQEGKEKEAAAALEELKSESTIRLNSMFSNTIEDAVLDLETLATCVRMFQDILDSGVLPETGQFSLKIPKRRAPSMPKCYP</sequence>